<dbReference type="AlphaFoldDB" id="X1LY99"/>
<comment type="caution">
    <text evidence="1">The sequence shown here is derived from an EMBL/GenBank/DDBJ whole genome shotgun (WGS) entry which is preliminary data.</text>
</comment>
<protein>
    <submittedName>
        <fullName evidence="1">Uncharacterized protein</fullName>
    </submittedName>
</protein>
<dbReference type="GO" id="GO:0003825">
    <property type="term" value="F:alpha,alpha-trehalose-phosphate synthase (UDP-forming) activity"/>
    <property type="evidence" value="ECO:0007669"/>
    <property type="project" value="TreeGrafter"/>
</dbReference>
<dbReference type="InterPro" id="IPR001830">
    <property type="entry name" value="Glyco_trans_20"/>
</dbReference>
<dbReference type="PANTHER" id="PTHR10788">
    <property type="entry name" value="TREHALOSE-6-PHOSPHATE SYNTHASE"/>
    <property type="match status" value="1"/>
</dbReference>
<reference evidence="1" key="1">
    <citation type="journal article" date="2014" name="Front. Microbiol.">
        <title>High frequency of phylogenetically diverse reductive dehalogenase-homologous genes in deep subseafloor sedimentary metagenomes.</title>
        <authorList>
            <person name="Kawai M."/>
            <person name="Futagami T."/>
            <person name="Toyoda A."/>
            <person name="Takaki Y."/>
            <person name="Nishi S."/>
            <person name="Hori S."/>
            <person name="Arai W."/>
            <person name="Tsubouchi T."/>
            <person name="Morono Y."/>
            <person name="Uchiyama I."/>
            <person name="Ito T."/>
            <person name="Fujiyama A."/>
            <person name="Inagaki F."/>
            <person name="Takami H."/>
        </authorList>
    </citation>
    <scope>NUCLEOTIDE SEQUENCE</scope>
    <source>
        <strain evidence="1">Expedition CK06-06</strain>
    </source>
</reference>
<dbReference type="EMBL" id="BARV01011393">
    <property type="protein sequence ID" value="GAI07405.1"/>
    <property type="molecule type" value="Genomic_DNA"/>
</dbReference>
<feature type="non-terminal residue" evidence="1">
    <location>
        <position position="1"/>
    </location>
</feature>
<dbReference type="Pfam" id="PF00982">
    <property type="entry name" value="Glyco_transf_20"/>
    <property type="match status" value="1"/>
</dbReference>
<organism evidence="1">
    <name type="scientific">marine sediment metagenome</name>
    <dbReference type="NCBI Taxonomy" id="412755"/>
    <lineage>
        <taxon>unclassified sequences</taxon>
        <taxon>metagenomes</taxon>
        <taxon>ecological metagenomes</taxon>
    </lineage>
</organism>
<dbReference type="GO" id="GO:0004805">
    <property type="term" value="F:trehalose-phosphatase activity"/>
    <property type="evidence" value="ECO:0007669"/>
    <property type="project" value="TreeGrafter"/>
</dbReference>
<sequence>KQVRSPLLKEYEDKIRPFFGEKTIVRVDRLEPSKNIVRGFRSFDILLERYPDLQGKVNFLAFLVPSRTRIKQYRRYAEEVNESIEAINTKYGNDNWQPIKAFYENNYTQALAALRLYDVLLVNPVVDGMNLVAKEGPTVNTCDGVLVLSEAAGACEQLRENALPVTPCDLEGTMEAIYRALSMSPEERSQRAAALKKSIEEEDITLWLYRQLSDVTALALERLQ</sequence>
<dbReference type="PANTHER" id="PTHR10788:SF106">
    <property type="entry name" value="BCDNA.GH08860"/>
    <property type="match status" value="1"/>
</dbReference>
<gene>
    <name evidence="1" type="ORF">S06H3_21631</name>
</gene>
<dbReference type="GO" id="GO:0005992">
    <property type="term" value="P:trehalose biosynthetic process"/>
    <property type="evidence" value="ECO:0007669"/>
    <property type="project" value="InterPro"/>
</dbReference>
<accession>X1LY99</accession>
<evidence type="ECO:0000313" key="1">
    <source>
        <dbReference type="EMBL" id="GAI07405.1"/>
    </source>
</evidence>
<dbReference type="SUPFAM" id="SSF53756">
    <property type="entry name" value="UDP-Glycosyltransferase/glycogen phosphorylase"/>
    <property type="match status" value="1"/>
</dbReference>
<dbReference type="Gene3D" id="3.40.50.2000">
    <property type="entry name" value="Glycogen Phosphorylase B"/>
    <property type="match status" value="1"/>
</dbReference>
<dbReference type="GO" id="GO:0005829">
    <property type="term" value="C:cytosol"/>
    <property type="evidence" value="ECO:0007669"/>
    <property type="project" value="TreeGrafter"/>
</dbReference>
<proteinExistence type="predicted"/>
<name>X1LY99_9ZZZZ</name>